<evidence type="ECO:0000259" key="1">
    <source>
        <dbReference type="Pfam" id="PF13460"/>
    </source>
</evidence>
<evidence type="ECO:0000313" key="2">
    <source>
        <dbReference type="EMBL" id="WGW11325.1"/>
    </source>
</evidence>
<gene>
    <name evidence="2" type="ORF">LWF01_14700</name>
</gene>
<dbReference type="GO" id="GO:0003955">
    <property type="term" value="F:NAD(P)H dehydrogenase (quinone) activity"/>
    <property type="evidence" value="ECO:0007669"/>
    <property type="project" value="UniProtKB-EC"/>
</dbReference>
<dbReference type="InterPro" id="IPR016040">
    <property type="entry name" value="NAD(P)-bd_dom"/>
</dbReference>
<dbReference type="Pfam" id="PF13460">
    <property type="entry name" value="NAD_binding_10"/>
    <property type="match status" value="1"/>
</dbReference>
<evidence type="ECO:0000313" key="3">
    <source>
        <dbReference type="Proteomes" id="UP001209083"/>
    </source>
</evidence>
<sequence>MTQTPIGITGATGKVGRLLVAELDNAEVPMRLIVRDPARIPGDFGEHASAQASYGDAAALRRAFEGLETVFMVSAAESANRVAEHFSVIDAARSAGVHRVVYLSFVGADEGAAFTLARDHAKTEQYLRDSGLQFTILRDNLYQHAFAAFTGTDGVIRGPADDGRVGAIAHRDVAASAAAVLTAGGRFDSETFTLTGPRTYSLSEAAEQLGRVAGRTISYHAETEDYESREHFGAPRWEVTGWISSYLAIAAGEMDVVTDDVLRLTGRQPIDFAQYLAENPRDYKRLG</sequence>
<dbReference type="EC" id="1.6.5.2" evidence="2"/>
<keyword evidence="3" id="KW-1185">Reference proteome</keyword>
<dbReference type="RefSeq" id="WP_349638112.1">
    <property type="nucleotide sequence ID" value="NZ_CP090958.1"/>
</dbReference>
<dbReference type="PANTHER" id="PTHR47129:SF1">
    <property type="entry name" value="NMRA-LIKE DOMAIN-CONTAINING PROTEIN"/>
    <property type="match status" value="1"/>
</dbReference>
<organism evidence="2 3">
    <name type="scientific">Saxibacter everestensis</name>
    <dbReference type="NCBI Taxonomy" id="2909229"/>
    <lineage>
        <taxon>Bacteria</taxon>
        <taxon>Bacillati</taxon>
        <taxon>Actinomycetota</taxon>
        <taxon>Actinomycetes</taxon>
        <taxon>Micrococcales</taxon>
        <taxon>Brevibacteriaceae</taxon>
        <taxon>Saxibacter</taxon>
    </lineage>
</organism>
<proteinExistence type="predicted"/>
<dbReference type="SUPFAM" id="SSF51735">
    <property type="entry name" value="NAD(P)-binding Rossmann-fold domains"/>
    <property type="match status" value="1"/>
</dbReference>
<accession>A0ABY8QQQ7</accession>
<protein>
    <submittedName>
        <fullName evidence="2">SDR family oxidoreductase</fullName>
        <ecNumber evidence="2">1.6.5.2</ecNumber>
    </submittedName>
</protein>
<keyword evidence="2" id="KW-0560">Oxidoreductase</keyword>
<name>A0ABY8QQQ7_9MICO</name>
<dbReference type="EMBL" id="CP090958">
    <property type="protein sequence ID" value="WGW11325.1"/>
    <property type="molecule type" value="Genomic_DNA"/>
</dbReference>
<dbReference type="Proteomes" id="UP001209083">
    <property type="component" value="Chromosome"/>
</dbReference>
<dbReference type="InterPro" id="IPR052718">
    <property type="entry name" value="NmrA-type_oxidoreductase"/>
</dbReference>
<dbReference type="CDD" id="cd05269">
    <property type="entry name" value="TMR_SDR_a"/>
    <property type="match status" value="1"/>
</dbReference>
<dbReference type="PANTHER" id="PTHR47129">
    <property type="entry name" value="QUINONE OXIDOREDUCTASE 2"/>
    <property type="match status" value="1"/>
</dbReference>
<dbReference type="Gene3D" id="3.90.25.10">
    <property type="entry name" value="UDP-galactose 4-epimerase, domain 1"/>
    <property type="match status" value="1"/>
</dbReference>
<feature type="domain" description="NAD(P)-binding" evidence="1">
    <location>
        <begin position="10"/>
        <end position="182"/>
    </location>
</feature>
<dbReference type="InterPro" id="IPR036291">
    <property type="entry name" value="NAD(P)-bd_dom_sf"/>
</dbReference>
<dbReference type="Gene3D" id="3.40.50.720">
    <property type="entry name" value="NAD(P)-binding Rossmann-like Domain"/>
    <property type="match status" value="1"/>
</dbReference>
<reference evidence="2 3" key="1">
    <citation type="submission" date="2023-05" db="EMBL/GenBank/DDBJ databases">
        <title>Lithophilousrod everest ZFBP1038 complete genpme.</title>
        <authorList>
            <person name="Tian M."/>
        </authorList>
    </citation>
    <scope>NUCLEOTIDE SEQUENCE [LARGE SCALE GENOMIC DNA]</scope>
    <source>
        <strain evidence="2 3">ZFBP1038</strain>
    </source>
</reference>